<dbReference type="GO" id="GO:0005886">
    <property type="term" value="C:plasma membrane"/>
    <property type="evidence" value="ECO:0007669"/>
    <property type="project" value="UniProtKB-SubCell"/>
</dbReference>
<dbReference type="Proteomes" id="UP000629098">
    <property type="component" value="Unassembled WGS sequence"/>
</dbReference>
<evidence type="ECO:0000256" key="3">
    <source>
        <dbReference type="ARBA" id="ARBA00022989"/>
    </source>
</evidence>
<dbReference type="PANTHER" id="PTHR39344">
    <property type="entry name" value="UPF0182 PROTEIN SLL1060"/>
    <property type="match status" value="1"/>
</dbReference>
<evidence type="ECO:0000256" key="6">
    <source>
        <dbReference type="SAM" id="MobiDB-lite"/>
    </source>
</evidence>
<feature type="transmembrane region" description="Helical" evidence="5">
    <location>
        <begin position="41"/>
        <end position="66"/>
    </location>
</feature>
<feature type="transmembrane region" description="Helical" evidence="5">
    <location>
        <begin position="125"/>
        <end position="144"/>
    </location>
</feature>
<comment type="caution">
    <text evidence="7">The sequence shown here is derived from an EMBL/GenBank/DDBJ whole genome shotgun (WGS) entry which is preliminary data.</text>
</comment>
<feature type="transmembrane region" description="Helical" evidence="5">
    <location>
        <begin position="302"/>
        <end position="319"/>
    </location>
</feature>
<evidence type="ECO:0000256" key="4">
    <source>
        <dbReference type="ARBA" id="ARBA00023136"/>
    </source>
</evidence>
<dbReference type="AlphaFoldDB" id="A0A8J7C821"/>
<reference evidence="7" key="1">
    <citation type="submission" date="2020-09" db="EMBL/GenBank/DDBJ databases">
        <title>Iningainema tapete sp. nov. (Scytonemataceae, Cyanobacteria) from greenhouses in central Florida (USA) produces two types of nodularin with biosynthetic potential for microcystin-LR and anabaenopeptins.</title>
        <authorList>
            <person name="Berthold D.E."/>
            <person name="Lefler F.W."/>
            <person name="Huang I.-S."/>
            <person name="Abdulla H."/>
            <person name="Zimba P.V."/>
            <person name="Laughinghouse H.D. IV."/>
        </authorList>
    </citation>
    <scope>NUCLEOTIDE SEQUENCE</scope>
    <source>
        <strain evidence="7">BLCCT55</strain>
    </source>
</reference>
<dbReference type="NCBIfam" id="NF002707">
    <property type="entry name" value="PRK02509.1"/>
    <property type="match status" value="1"/>
</dbReference>
<protein>
    <recommendedName>
        <fullName evidence="5">UPF0182 protein ICL16_18545</fullName>
    </recommendedName>
</protein>
<feature type="transmembrane region" description="Helical" evidence="5">
    <location>
        <begin position="346"/>
        <end position="365"/>
    </location>
</feature>
<comment type="similarity">
    <text evidence="5">Belongs to the UPF0182 family.</text>
</comment>
<dbReference type="RefSeq" id="WP_190830493.1">
    <property type="nucleotide sequence ID" value="NZ_CAWPPI010000063.1"/>
</dbReference>
<feature type="region of interest" description="Disordered" evidence="6">
    <location>
        <begin position="497"/>
        <end position="520"/>
    </location>
</feature>
<feature type="compositionally biased region" description="Polar residues" evidence="6">
    <location>
        <begin position="506"/>
        <end position="520"/>
    </location>
</feature>
<proteinExistence type="inferred from homology"/>
<dbReference type="HAMAP" id="MF_01600">
    <property type="entry name" value="UPF0182"/>
    <property type="match status" value="1"/>
</dbReference>
<keyword evidence="2 5" id="KW-0812">Transmembrane</keyword>
<evidence type="ECO:0000313" key="8">
    <source>
        <dbReference type="Proteomes" id="UP000629098"/>
    </source>
</evidence>
<evidence type="ECO:0000313" key="7">
    <source>
        <dbReference type="EMBL" id="MBD2774016.1"/>
    </source>
</evidence>
<accession>A0A8J7C821</accession>
<keyword evidence="4 5" id="KW-0472">Membrane</keyword>
<keyword evidence="8" id="KW-1185">Reference proteome</keyword>
<gene>
    <name evidence="7" type="ORF">ICL16_18545</name>
</gene>
<dbReference type="GO" id="GO:0005576">
    <property type="term" value="C:extracellular region"/>
    <property type="evidence" value="ECO:0007669"/>
    <property type="project" value="TreeGrafter"/>
</dbReference>
<dbReference type="EMBL" id="JACXAE010000063">
    <property type="protein sequence ID" value="MBD2774016.1"/>
    <property type="molecule type" value="Genomic_DNA"/>
</dbReference>
<keyword evidence="1 5" id="KW-1003">Cell membrane</keyword>
<name>A0A8J7C821_9CYAN</name>
<keyword evidence="3 5" id="KW-1133">Transmembrane helix</keyword>
<evidence type="ECO:0000256" key="1">
    <source>
        <dbReference type="ARBA" id="ARBA00022475"/>
    </source>
</evidence>
<dbReference type="PANTHER" id="PTHR39344:SF1">
    <property type="entry name" value="UPF0182 PROTEIN SLL1060"/>
    <property type="match status" value="1"/>
</dbReference>
<comment type="subcellular location">
    <subcellularLocation>
        <location evidence="5">Cell membrane</location>
        <topology evidence="5">Multi-pass membrane protein</topology>
    </subcellularLocation>
</comment>
<feature type="transmembrane region" description="Helical" evidence="5">
    <location>
        <begin position="207"/>
        <end position="226"/>
    </location>
</feature>
<feature type="transmembrane region" description="Helical" evidence="5">
    <location>
        <begin position="262"/>
        <end position="281"/>
    </location>
</feature>
<feature type="transmembrane region" description="Helical" evidence="5">
    <location>
        <begin position="184"/>
        <end position="200"/>
    </location>
</feature>
<organism evidence="7 8">
    <name type="scientific">Iningainema tapete BLCC-T55</name>
    <dbReference type="NCBI Taxonomy" id="2748662"/>
    <lineage>
        <taxon>Bacteria</taxon>
        <taxon>Bacillati</taxon>
        <taxon>Cyanobacteriota</taxon>
        <taxon>Cyanophyceae</taxon>
        <taxon>Nostocales</taxon>
        <taxon>Scytonemataceae</taxon>
        <taxon>Iningainema tapete</taxon>
    </lineage>
</organism>
<evidence type="ECO:0000256" key="5">
    <source>
        <dbReference type="HAMAP-Rule" id="MF_01600"/>
    </source>
</evidence>
<dbReference type="InterPro" id="IPR005372">
    <property type="entry name" value="UPF0182"/>
</dbReference>
<sequence length="1003" mass="115702">MFWKLCFRLVIVLLGLWLIFDLVARLVVEIFWFQEVGYLQVFLLKLVTQGVLWVIAFGISAGYLLFNLTLAQRLEYQTVSGDLVRDERYSLDSSVPHQQSMWVSGEPSQSRLGNQILRPYRLNSLVPVVLALSLLIELTLFHYGQVALRYWHPSVMEPNVSPVLPTLFKLEVIWQLVKQLQTQIWYLGLLFGLAIALLIYPRFLFRVIAIVMSAIFGLILSGHWAYVLQYFHPTPFKESEPVFNSDISFYIFSLPIWELLEFWFWGLFLYSLLAVALTYLLSGNSLSEGNFRGFSLPQRRHIHGLAGCWMLVVALSYWISRYKLLYSPRGVAYGASYTDVRVDVPVYTALSLIAAAIATFLFWQMIFWQPKATNRRFLLYGLGVYTVMAVGAGSVLPTLVQRFIVQPNELALERPYIERSIALTRQAFDLEKIDARTFAPQGQLTYADIQANDLTIRNIRLWDQRPLLETNRQLQQIRPYYRFPDADIDRYTLQQNVSGEKPSAPEKQTQPARTSANVANTERQQTLIAARELDYSAVPQEAQTWVNKHLIYTHGYGFTLSPVNTVAPGGLPEYFIKDIGVSEGSSLSTSSPAIRASIPIGQPRIYYGEITNNYVMTGTLAKELDYPSGSDNVYNTYDGRGGINIGSFWRQCLFAKYLNDWQMLLTREFVPETKLLFRRNINQRIQAIAPFLQYDRDPYLVVADTQEGEQQQSYLYWIVDAYTTSDRYPYSDTGEEGINYIRNSVKVVIDAYHGTVNFYIADTRDPIIATWQRIFPEMFKPFSAMPMTLRSHIRYPVDLFTIQSERLKTYHMTDPQVFYNREDQWQIPNEVYGNKPQLVEPYYLITSLPTVPFEEFILLLPYTPRQRTNLIAWLAARADGENYGKLLLYQFPKQRLVYGPEQIEARINQDPIISQQISLWNRQGSRAIQGNLLVIPIEQSLLYVEPIYLEAEQNSLPTLVRVIVAYENRIVMAQTLEQALRTIFQEKEITAPPIVRPLEEPAQ</sequence>
<dbReference type="Pfam" id="PF03699">
    <property type="entry name" value="UPF0182"/>
    <property type="match status" value="1"/>
</dbReference>
<evidence type="ECO:0000256" key="2">
    <source>
        <dbReference type="ARBA" id="ARBA00022692"/>
    </source>
</evidence>
<feature type="transmembrane region" description="Helical" evidence="5">
    <location>
        <begin position="377"/>
        <end position="400"/>
    </location>
</feature>